<dbReference type="EnsemblMetazoa" id="PPAI003671-RA">
    <property type="protein sequence ID" value="PPAI003671-PA"/>
    <property type="gene ID" value="PPAI003671"/>
</dbReference>
<name>A0A1B0D7Z8_PHLPP</name>
<dbReference type="Proteomes" id="UP000092462">
    <property type="component" value="Unassembled WGS sequence"/>
</dbReference>
<proteinExistence type="predicted"/>
<dbReference type="VEuPathDB" id="VectorBase:PPAI003671"/>
<dbReference type="EMBL" id="AJVK01035080">
    <property type="status" value="NOT_ANNOTATED_CDS"/>
    <property type="molecule type" value="Genomic_DNA"/>
</dbReference>
<evidence type="ECO:0000313" key="1">
    <source>
        <dbReference type="EnsemblMetazoa" id="PPAI003671-PA"/>
    </source>
</evidence>
<keyword evidence="2" id="KW-1185">Reference proteome</keyword>
<reference evidence="1" key="1">
    <citation type="submission" date="2022-08" db="UniProtKB">
        <authorList>
            <consortium name="EnsemblMetazoa"/>
        </authorList>
    </citation>
    <scope>IDENTIFICATION</scope>
    <source>
        <strain evidence="1">Israel</strain>
    </source>
</reference>
<evidence type="ECO:0000313" key="2">
    <source>
        <dbReference type="Proteomes" id="UP000092462"/>
    </source>
</evidence>
<accession>A0A1B0D7Z8</accession>
<organism evidence="1 2">
    <name type="scientific">Phlebotomus papatasi</name>
    <name type="common">Sandfly</name>
    <dbReference type="NCBI Taxonomy" id="29031"/>
    <lineage>
        <taxon>Eukaryota</taxon>
        <taxon>Metazoa</taxon>
        <taxon>Ecdysozoa</taxon>
        <taxon>Arthropoda</taxon>
        <taxon>Hexapoda</taxon>
        <taxon>Insecta</taxon>
        <taxon>Pterygota</taxon>
        <taxon>Neoptera</taxon>
        <taxon>Endopterygota</taxon>
        <taxon>Diptera</taxon>
        <taxon>Nematocera</taxon>
        <taxon>Psychodoidea</taxon>
        <taxon>Psychodidae</taxon>
        <taxon>Phlebotomus</taxon>
        <taxon>Phlebotomus</taxon>
    </lineage>
</organism>
<sequence length="167" mass="18552">LLYDNVSPQEALYSDSLELDDFLDEFDPPLINFDEPQKFSDESLIDFSSENLQPQLSTLPVSVCEKWRLKIVQSSPPGLCEVKAESSAHSLTLEQKLEVDAAILALPATTPESFGCTPLVTHHIDTGDHPATFPVATLDWFRELHKYPAETVFIPVFRGVSVAPIIL</sequence>
<protein>
    <submittedName>
        <fullName evidence="1">Uncharacterized protein</fullName>
    </submittedName>
</protein>
<dbReference type="AlphaFoldDB" id="A0A1B0D7Z8"/>